<keyword evidence="1" id="KW-0472">Membrane</keyword>
<evidence type="ECO:0000313" key="2">
    <source>
        <dbReference type="EMBL" id="EIJ38276.1"/>
    </source>
</evidence>
<keyword evidence="1" id="KW-0812">Transmembrane</keyword>
<keyword evidence="3" id="KW-1185">Reference proteome</keyword>
<dbReference type="InterPro" id="IPR016865">
    <property type="entry name" value="RclC"/>
</dbReference>
<dbReference type="eggNOG" id="COG3059">
    <property type="taxonomic scope" value="Bacteria"/>
</dbReference>
<dbReference type="RefSeq" id="WP_008611438.1">
    <property type="nucleotide sequence ID" value="NZ_JH651379.1"/>
</dbReference>
<sequence length="153" mass="17187">MKTNYCEKIGYTIAVLGTATILIWIGLFKFTETEAKAIENLVANHPMMNIFYSFFSIQETSIIIGIMEIITALGLILSFWSKKAGVIAGTLTTLTFLTTLSFLYTTPNTWKFVDDFFVTNFFILKDLPIFGIGLIVLGKSLNKSKNSNRRGVY</sequence>
<dbReference type="GO" id="GO:0005886">
    <property type="term" value="C:plasma membrane"/>
    <property type="evidence" value="ECO:0007669"/>
    <property type="project" value="TreeGrafter"/>
</dbReference>
<dbReference type="PIRSF" id="PIRSF028065">
    <property type="entry name" value="UCP028065"/>
    <property type="match status" value="1"/>
</dbReference>
<organism evidence="2 3">
    <name type="scientific">Galbibacter orientalis DSM 19592</name>
    <dbReference type="NCBI Taxonomy" id="926559"/>
    <lineage>
        <taxon>Bacteria</taxon>
        <taxon>Pseudomonadati</taxon>
        <taxon>Bacteroidota</taxon>
        <taxon>Flavobacteriia</taxon>
        <taxon>Flavobacteriales</taxon>
        <taxon>Flavobacteriaceae</taxon>
        <taxon>Galbibacter</taxon>
    </lineage>
</organism>
<protein>
    <submittedName>
        <fullName evidence="2">Putative membrane protein</fullName>
    </submittedName>
</protein>
<reference evidence="2 3" key="1">
    <citation type="submission" date="2012-02" db="EMBL/GenBank/DDBJ databases">
        <title>Improved High-Quality Draft genome of Joostella marina DSM 19592.</title>
        <authorList>
            <consortium name="US DOE Joint Genome Institute (JGI-PGF)"/>
            <person name="Lucas S."/>
            <person name="Copeland A."/>
            <person name="Lapidus A."/>
            <person name="Bruce D."/>
            <person name="Goodwin L."/>
            <person name="Pitluck S."/>
            <person name="Peters L."/>
            <person name="Chertkov O."/>
            <person name="Ovchinnikova G."/>
            <person name="Kyrpides N."/>
            <person name="Mavromatis K."/>
            <person name="Detter J.C."/>
            <person name="Han C."/>
            <person name="Land M."/>
            <person name="Hauser L."/>
            <person name="Markowitz V."/>
            <person name="Cheng J.-F."/>
            <person name="Hugenholtz P."/>
            <person name="Woyke T."/>
            <person name="Wu D."/>
            <person name="Tindall B."/>
            <person name="Brambilla E."/>
            <person name="Klenk H.-P."/>
            <person name="Eisen J.A."/>
        </authorList>
    </citation>
    <scope>NUCLEOTIDE SEQUENCE [LARGE SCALE GENOMIC DNA]</scope>
    <source>
        <strain evidence="2 3">DSM 19592</strain>
    </source>
</reference>
<dbReference type="GO" id="GO:1901530">
    <property type="term" value="P:response to hypochlorite"/>
    <property type="evidence" value="ECO:0007669"/>
    <property type="project" value="TreeGrafter"/>
</dbReference>
<name>I3C3T3_9FLAO</name>
<accession>I3C3T3</accession>
<dbReference type="Pfam" id="PF04224">
    <property type="entry name" value="DUF417"/>
    <property type="match status" value="1"/>
</dbReference>
<keyword evidence="1" id="KW-1133">Transmembrane helix</keyword>
<feature type="transmembrane region" description="Helical" evidence="1">
    <location>
        <begin position="116"/>
        <end position="137"/>
    </location>
</feature>
<gene>
    <name evidence="2" type="ORF">JoomaDRAFT_1260</name>
</gene>
<dbReference type="AlphaFoldDB" id="I3C3T3"/>
<evidence type="ECO:0000313" key="3">
    <source>
        <dbReference type="Proteomes" id="UP000004690"/>
    </source>
</evidence>
<feature type="transmembrane region" description="Helical" evidence="1">
    <location>
        <begin position="9"/>
        <end position="30"/>
    </location>
</feature>
<evidence type="ECO:0000256" key="1">
    <source>
        <dbReference type="SAM" id="Phobius"/>
    </source>
</evidence>
<feature type="transmembrane region" description="Helical" evidence="1">
    <location>
        <begin position="84"/>
        <end position="104"/>
    </location>
</feature>
<dbReference type="EMBL" id="JH651379">
    <property type="protein sequence ID" value="EIJ38276.1"/>
    <property type="molecule type" value="Genomic_DNA"/>
</dbReference>
<dbReference type="InterPro" id="IPR007339">
    <property type="entry name" value="RclC-like"/>
</dbReference>
<dbReference type="PANTHER" id="PTHR40106">
    <property type="entry name" value="INNER MEMBRANE PROTEIN RCLC"/>
    <property type="match status" value="1"/>
</dbReference>
<proteinExistence type="predicted"/>
<dbReference type="PANTHER" id="PTHR40106:SF1">
    <property type="entry name" value="INNER MEMBRANE PROTEIN RCLC"/>
    <property type="match status" value="1"/>
</dbReference>
<dbReference type="OrthoDB" id="1118972at2"/>
<feature type="transmembrane region" description="Helical" evidence="1">
    <location>
        <begin position="50"/>
        <end position="77"/>
    </location>
</feature>
<dbReference type="HOGENOM" id="CLU_102847_1_0_10"/>
<dbReference type="Proteomes" id="UP000004690">
    <property type="component" value="Unassembled WGS sequence"/>
</dbReference>